<dbReference type="GO" id="GO:0000122">
    <property type="term" value="P:negative regulation of transcription by RNA polymerase II"/>
    <property type="evidence" value="ECO:0007669"/>
    <property type="project" value="TreeGrafter"/>
</dbReference>
<evidence type="ECO:0000259" key="13">
    <source>
        <dbReference type="PROSITE" id="PS50157"/>
    </source>
</evidence>
<feature type="region of interest" description="Disordered" evidence="12">
    <location>
        <begin position="478"/>
        <end position="553"/>
    </location>
</feature>
<dbReference type="GO" id="GO:0008270">
    <property type="term" value="F:zinc ion binding"/>
    <property type="evidence" value="ECO:0007669"/>
    <property type="project" value="UniProtKB-KW"/>
</dbReference>
<keyword evidence="8" id="KW-0238">DNA-binding</keyword>
<dbReference type="InterPro" id="IPR034731">
    <property type="entry name" value="Znf_CCHC_FOG"/>
</dbReference>
<dbReference type="PANTHER" id="PTHR12958:SF4">
    <property type="entry name" value="ZINC FINGER PROTEIN ZFPM1"/>
    <property type="match status" value="1"/>
</dbReference>
<evidence type="ECO:0008006" key="17">
    <source>
        <dbReference type="Google" id="ProtNLM"/>
    </source>
</evidence>
<feature type="compositionally biased region" description="Polar residues" evidence="12">
    <location>
        <begin position="49"/>
        <end position="76"/>
    </location>
</feature>
<evidence type="ECO:0000256" key="2">
    <source>
        <dbReference type="ARBA" id="ARBA00022491"/>
    </source>
</evidence>
<evidence type="ECO:0000256" key="1">
    <source>
        <dbReference type="ARBA" id="ARBA00004123"/>
    </source>
</evidence>
<dbReference type="InterPro" id="IPR036236">
    <property type="entry name" value="Znf_C2H2_sf"/>
</dbReference>
<dbReference type="PANTHER" id="PTHR12958">
    <property type="entry name" value="FRIEND OF GATA2-RELATED"/>
    <property type="match status" value="1"/>
</dbReference>
<evidence type="ECO:0000256" key="11">
    <source>
        <dbReference type="PROSITE-ProRule" id="PRU00042"/>
    </source>
</evidence>
<sequence length="647" mass="66867">MVTGRVQSLSSWGGEDGGVRQGQALPPPTALPWLAGWPSACPRLPPTPQKTSSPARTVASGTAASATCRRTCSTTVPAAKALAPRPQLLRRRSPRRPTPTSASAPSPSAARAAPAPAPWRSICAATAVSPHSGEPPPRTRVLRMPAASPPSPAGHPGKSTCSTHSATIHLCGLQHTQDPRRGPEQAGQPVGYLGGQLRAGPTAVPTDKGPRRGRGLKSLQHRVPPSAQITALGPAAFLVPGVPRSSWPGHRSYAPCVPGERPFVCLICLSAFTTKANCERHLKVHTDTLSGRRRRGRGMCGARPPPWALTNSSWPTGVCHSCGFISTTRDILYSHLVTNHMVCQPGSKGEIYSPGAGHPATKLPPGEQPCGGRPCPLGPLSRGKGSGLVAQDRWGSISVLALNHFRPPVPSRSSPFSSDRPSPAPGLRCHPCGLSADSLGSFQQQHTALHGPLASADLGLAPTPSPGLDRKALAEATNGEARAAPQNGGSSEPPAAPRSIKVEAVEEPEAARAPGTGEPGPQAPSRTPSPRSPAPARVKAELSSPTPGSSPVPGELGLAGALFLPQYVFGPDAAPPASEILAKMSELVHSRLQQGAGAGPGGAQTGLFAGAPKGATCFECEITFSNVNNYYVHKRLYCSGRRAPEDA</sequence>
<dbReference type="PROSITE" id="PS51810">
    <property type="entry name" value="ZF_CCHC_FOG"/>
    <property type="match status" value="1"/>
</dbReference>
<feature type="compositionally biased region" description="Low complexity" evidence="12">
    <location>
        <begin position="98"/>
        <end position="121"/>
    </location>
</feature>
<dbReference type="SMART" id="SM00355">
    <property type="entry name" value="ZnF_C2H2"/>
    <property type="match status" value="4"/>
</dbReference>
<evidence type="ECO:0000256" key="10">
    <source>
        <dbReference type="ARBA" id="ARBA00023242"/>
    </source>
</evidence>
<keyword evidence="2" id="KW-0678">Repressor</keyword>
<keyword evidence="6" id="KW-0862">Zinc</keyword>
<keyword evidence="9" id="KW-0804">Transcription</keyword>
<evidence type="ECO:0000256" key="8">
    <source>
        <dbReference type="ARBA" id="ARBA00023125"/>
    </source>
</evidence>
<evidence type="ECO:0000256" key="4">
    <source>
        <dbReference type="ARBA" id="ARBA00022737"/>
    </source>
</evidence>
<feature type="region of interest" description="Disordered" evidence="12">
    <location>
        <begin position="408"/>
        <end position="429"/>
    </location>
</feature>
<dbReference type="PROSITE" id="PS00028">
    <property type="entry name" value="ZINC_FINGER_C2H2_1"/>
    <property type="match status" value="1"/>
</dbReference>
<keyword evidence="7" id="KW-0805">Transcription regulation</keyword>
<evidence type="ECO:0000259" key="14">
    <source>
        <dbReference type="PROSITE" id="PS51810"/>
    </source>
</evidence>
<evidence type="ECO:0000256" key="12">
    <source>
        <dbReference type="SAM" id="MobiDB-lite"/>
    </source>
</evidence>
<feature type="compositionally biased region" description="Low complexity" evidence="12">
    <location>
        <begin position="77"/>
        <end position="87"/>
    </location>
</feature>
<keyword evidence="5 11" id="KW-0863">Zinc-finger</keyword>
<dbReference type="GO" id="GO:0061629">
    <property type="term" value="F:RNA polymerase II-specific DNA-binding transcription factor binding"/>
    <property type="evidence" value="ECO:0007669"/>
    <property type="project" value="InterPro"/>
</dbReference>
<accession>A0A8C9IPT8</accession>
<dbReference type="GO" id="GO:0007507">
    <property type="term" value="P:heart development"/>
    <property type="evidence" value="ECO:0007669"/>
    <property type="project" value="TreeGrafter"/>
</dbReference>
<dbReference type="GO" id="GO:0003677">
    <property type="term" value="F:DNA binding"/>
    <property type="evidence" value="ECO:0007669"/>
    <property type="project" value="UniProtKB-KW"/>
</dbReference>
<evidence type="ECO:0000256" key="7">
    <source>
        <dbReference type="ARBA" id="ARBA00023015"/>
    </source>
</evidence>
<keyword evidence="3" id="KW-0479">Metal-binding</keyword>
<dbReference type="GO" id="GO:0030219">
    <property type="term" value="P:megakaryocyte differentiation"/>
    <property type="evidence" value="ECO:0007669"/>
    <property type="project" value="TreeGrafter"/>
</dbReference>
<name>A0A8C9IPT8_9PRIM</name>
<dbReference type="InterPro" id="IPR039746">
    <property type="entry name" value="FOG"/>
</dbReference>
<reference evidence="15" key="2">
    <citation type="submission" date="2025-09" db="UniProtKB">
        <authorList>
            <consortium name="Ensembl"/>
        </authorList>
    </citation>
    <scope>IDENTIFICATION</scope>
</reference>
<evidence type="ECO:0000256" key="5">
    <source>
        <dbReference type="ARBA" id="ARBA00022771"/>
    </source>
</evidence>
<dbReference type="FunFam" id="3.30.160.60:FF:000980">
    <property type="entry name" value="Zinc finger protein, FOG family member 1"/>
    <property type="match status" value="1"/>
</dbReference>
<dbReference type="AlphaFoldDB" id="A0A8C9IPT8"/>
<evidence type="ECO:0000256" key="6">
    <source>
        <dbReference type="ARBA" id="ARBA00022833"/>
    </source>
</evidence>
<dbReference type="GO" id="GO:0045944">
    <property type="term" value="P:positive regulation of transcription by RNA polymerase II"/>
    <property type="evidence" value="ECO:0007669"/>
    <property type="project" value="TreeGrafter"/>
</dbReference>
<dbReference type="GO" id="GO:0030218">
    <property type="term" value="P:erythrocyte differentiation"/>
    <property type="evidence" value="ECO:0007669"/>
    <property type="project" value="TreeGrafter"/>
</dbReference>
<dbReference type="Proteomes" id="UP000694416">
    <property type="component" value="Unplaced"/>
</dbReference>
<organism evidence="15 16">
    <name type="scientific">Piliocolobus tephrosceles</name>
    <name type="common">Ugandan red Colobus</name>
    <dbReference type="NCBI Taxonomy" id="591936"/>
    <lineage>
        <taxon>Eukaryota</taxon>
        <taxon>Metazoa</taxon>
        <taxon>Chordata</taxon>
        <taxon>Craniata</taxon>
        <taxon>Vertebrata</taxon>
        <taxon>Euteleostomi</taxon>
        <taxon>Mammalia</taxon>
        <taxon>Eutheria</taxon>
        <taxon>Euarchontoglires</taxon>
        <taxon>Primates</taxon>
        <taxon>Haplorrhini</taxon>
        <taxon>Catarrhini</taxon>
        <taxon>Cercopithecidae</taxon>
        <taxon>Colobinae</taxon>
        <taxon>Piliocolobus</taxon>
    </lineage>
</organism>
<dbReference type="Gene3D" id="3.30.160.60">
    <property type="entry name" value="Classic Zinc Finger"/>
    <property type="match status" value="1"/>
</dbReference>
<proteinExistence type="predicted"/>
<keyword evidence="10" id="KW-0539">Nucleus</keyword>
<reference evidence="15" key="1">
    <citation type="submission" date="2025-08" db="UniProtKB">
        <authorList>
            <consortium name="Ensembl"/>
        </authorList>
    </citation>
    <scope>IDENTIFICATION</scope>
</reference>
<protein>
    <recommendedName>
        <fullName evidence="17">Zinc finger protein ZFPM1</fullName>
    </recommendedName>
</protein>
<dbReference type="PROSITE" id="PS50157">
    <property type="entry name" value="ZINC_FINGER_C2H2_2"/>
    <property type="match status" value="1"/>
</dbReference>
<feature type="compositionally biased region" description="Low complexity" evidence="12">
    <location>
        <begin position="523"/>
        <end position="553"/>
    </location>
</feature>
<keyword evidence="16" id="KW-1185">Reference proteome</keyword>
<feature type="region of interest" description="Disordered" evidence="12">
    <location>
        <begin position="353"/>
        <end position="388"/>
    </location>
</feature>
<evidence type="ECO:0000313" key="15">
    <source>
        <dbReference type="Ensembl" id="ENSPTEP00000040255.1"/>
    </source>
</evidence>
<feature type="compositionally biased region" description="Polar residues" evidence="12">
    <location>
        <begin position="1"/>
        <end position="11"/>
    </location>
</feature>
<feature type="compositionally biased region" description="Low complexity" evidence="12">
    <location>
        <begin position="411"/>
        <end position="421"/>
    </location>
</feature>
<dbReference type="GO" id="GO:0005634">
    <property type="term" value="C:nucleus"/>
    <property type="evidence" value="ECO:0007669"/>
    <property type="project" value="UniProtKB-SubCell"/>
</dbReference>
<dbReference type="InterPro" id="IPR013087">
    <property type="entry name" value="Znf_C2H2_type"/>
</dbReference>
<evidence type="ECO:0000256" key="9">
    <source>
        <dbReference type="ARBA" id="ARBA00023163"/>
    </source>
</evidence>
<feature type="domain" description="CCHC FOG-type" evidence="14">
    <location>
        <begin position="609"/>
        <end position="642"/>
    </location>
</feature>
<comment type="subcellular location">
    <subcellularLocation>
        <location evidence="1">Nucleus</location>
    </subcellularLocation>
</comment>
<evidence type="ECO:0000313" key="16">
    <source>
        <dbReference type="Proteomes" id="UP000694416"/>
    </source>
</evidence>
<feature type="region of interest" description="Disordered" evidence="12">
    <location>
        <begin position="175"/>
        <end position="218"/>
    </location>
</feature>
<feature type="region of interest" description="Disordered" evidence="12">
    <location>
        <begin position="1"/>
        <end position="163"/>
    </location>
</feature>
<feature type="compositionally biased region" description="Low complexity" evidence="12">
    <location>
        <begin position="370"/>
        <end position="383"/>
    </location>
</feature>
<dbReference type="Ensembl" id="ENSPTET00000053976.1">
    <property type="protein sequence ID" value="ENSPTEP00000040255.1"/>
    <property type="gene ID" value="ENSPTEG00000037105.1"/>
</dbReference>
<evidence type="ECO:0000256" key="3">
    <source>
        <dbReference type="ARBA" id="ARBA00022723"/>
    </source>
</evidence>
<dbReference type="SUPFAM" id="SSF57667">
    <property type="entry name" value="beta-beta-alpha zinc fingers"/>
    <property type="match status" value="2"/>
</dbReference>
<keyword evidence="4" id="KW-0677">Repeat</keyword>
<feature type="domain" description="C2H2-type" evidence="13">
    <location>
        <begin position="263"/>
        <end position="290"/>
    </location>
</feature>
<dbReference type="GO" id="GO:0009653">
    <property type="term" value="P:anatomical structure morphogenesis"/>
    <property type="evidence" value="ECO:0007669"/>
    <property type="project" value="UniProtKB-ARBA"/>
</dbReference>